<dbReference type="SUPFAM" id="SSF51735">
    <property type="entry name" value="NAD(P)-binding Rossmann-fold domains"/>
    <property type="match status" value="1"/>
</dbReference>
<keyword evidence="6" id="KW-1185">Reference proteome</keyword>
<dbReference type="AlphaFoldDB" id="A0AA86RA50"/>
<feature type="transmembrane region" description="Helical" evidence="3">
    <location>
        <begin position="87"/>
        <end position="108"/>
    </location>
</feature>
<organism evidence="4">
    <name type="scientific">Hexamita inflata</name>
    <dbReference type="NCBI Taxonomy" id="28002"/>
    <lineage>
        <taxon>Eukaryota</taxon>
        <taxon>Metamonada</taxon>
        <taxon>Diplomonadida</taxon>
        <taxon>Hexamitidae</taxon>
        <taxon>Hexamitinae</taxon>
        <taxon>Hexamita</taxon>
    </lineage>
</organism>
<reference evidence="4" key="1">
    <citation type="submission" date="2023-06" db="EMBL/GenBank/DDBJ databases">
        <authorList>
            <person name="Kurt Z."/>
        </authorList>
    </citation>
    <scope>NUCLEOTIDE SEQUENCE</scope>
</reference>
<comment type="similarity">
    <text evidence="1">Belongs to the short-chain dehydrogenases/reductases (SDR) family.</text>
</comment>
<evidence type="ECO:0000256" key="3">
    <source>
        <dbReference type="SAM" id="Phobius"/>
    </source>
</evidence>
<evidence type="ECO:0000313" key="5">
    <source>
        <dbReference type="EMBL" id="CAL6080562.1"/>
    </source>
</evidence>
<keyword evidence="3" id="KW-0812">Transmembrane</keyword>
<evidence type="ECO:0000256" key="1">
    <source>
        <dbReference type="ARBA" id="ARBA00006484"/>
    </source>
</evidence>
<dbReference type="PANTHER" id="PTHR42901">
    <property type="entry name" value="ALCOHOL DEHYDROGENASE"/>
    <property type="match status" value="1"/>
</dbReference>
<comment type="caution">
    <text evidence="4">The sequence shown here is derived from an EMBL/GenBank/DDBJ whole genome shotgun (WGS) entry which is preliminary data.</text>
</comment>
<dbReference type="GO" id="GO:0016491">
    <property type="term" value="F:oxidoreductase activity"/>
    <property type="evidence" value="ECO:0007669"/>
    <property type="project" value="UniProtKB-KW"/>
</dbReference>
<dbReference type="InterPro" id="IPR002347">
    <property type="entry name" value="SDR_fam"/>
</dbReference>
<dbReference type="CDD" id="cd05233">
    <property type="entry name" value="SDR_c"/>
    <property type="match status" value="1"/>
</dbReference>
<dbReference type="Gene3D" id="3.40.50.720">
    <property type="entry name" value="NAD(P)-binding Rossmann-like Domain"/>
    <property type="match status" value="1"/>
</dbReference>
<evidence type="ECO:0000256" key="2">
    <source>
        <dbReference type="ARBA" id="ARBA00023002"/>
    </source>
</evidence>
<proteinExistence type="inferred from homology"/>
<keyword evidence="2" id="KW-0560">Oxidoreductase</keyword>
<keyword evidence="3" id="KW-0472">Membrane</keyword>
<dbReference type="InterPro" id="IPR036291">
    <property type="entry name" value="NAD(P)-bd_dom_sf"/>
</dbReference>
<gene>
    <name evidence="5" type="ORF">HINF_LOCUS59925</name>
    <name evidence="4" type="ORF">HINF_LOCUS62299</name>
</gene>
<dbReference type="PRINTS" id="PR00081">
    <property type="entry name" value="GDHRDH"/>
</dbReference>
<protein>
    <submittedName>
        <fullName evidence="4">Putative</fullName>
    </submittedName>
    <submittedName>
        <fullName evidence="5">Reductase</fullName>
    </submittedName>
</protein>
<dbReference type="EMBL" id="CATOUU010001153">
    <property type="protein sequence ID" value="CAI9974654.1"/>
    <property type="molecule type" value="Genomic_DNA"/>
</dbReference>
<keyword evidence="3" id="KW-1133">Transmembrane helix</keyword>
<sequence>MERTSAQLNELEITYQYGVSLDSLGLDNSELVRSDFIFVFTFILKISRQTNSNPIFEYLIFYRYQKSQFIRPHLCSRYKYLTLSHLFRVKIQTLITSALIVSSLYLIWLNCARNLERRYASKYAVVTGATGGVGQEIVAEMLKTMHVIAVDRDEQLLTDLVLKHKSSKNLVLPFVFDFTNKLSTFGPKFDSFLRQYNVDKLDVGMCFSNAGIGEFKQFEASSFEAKARFMQVNFSSHLAISDYFCKLFLTRTHAKSALIVTSSLITGTCGRFFALYHTSKTMLSALAASLYSEYASKGIDVLAVHPSSIANTKFMKGEGMKTLDSFASKYISHIGNLWISVTPKQIVAQMLSRVGKLNQTFVGFATVLNAIQGALLGRNLNAFLWSKCTFLDKLFTKNQ</sequence>
<evidence type="ECO:0000313" key="4">
    <source>
        <dbReference type="EMBL" id="CAI9974654.1"/>
    </source>
</evidence>
<dbReference type="Pfam" id="PF00106">
    <property type="entry name" value="adh_short"/>
    <property type="match status" value="1"/>
</dbReference>
<reference evidence="5 6" key="2">
    <citation type="submission" date="2024-07" db="EMBL/GenBank/DDBJ databases">
        <authorList>
            <person name="Akdeniz Z."/>
        </authorList>
    </citation>
    <scope>NUCLEOTIDE SEQUENCE [LARGE SCALE GENOMIC DNA]</scope>
</reference>
<accession>A0AA86RA50</accession>
<dbReference type="Proteomes" id="UP001642409">
    <property type="component" value="Unassembled WGS sequence"/>
</dbReference>
<name>A0AA86RA50_9EUKA</name>
<evidence type="ECO:0000313" key="6">
    <source>
        <dbReference type="Proteomes" id="UP001642409"/>
    </source>
</evidence>
<dbReference type="PANTHER" id="PTHR42901:SF1">
    <property type="entry name" value="ALCOHOL DEHYDROGENASE"/>
    <property type="match status" value="1"/>
</dbReference>
<dbReference type="EMBL" id="CAXDID020000347">
    <property type="protein sequence ID" value="CAL6080562.1"/>
    <property type="molecule type" value="Genomic_DNA"/>
</dbReference>